<organism evidence="15 16">
    <name type="scientific">Wohlfahrtiimonas chitiniclastica</name>
    <dbReference type="NCBI Taxonomy" id="400946"/>
    <lineage>
        <taxon>Bacteria</taxon>
        <taxon>Pseudomonadati</taxon>
        <taxon>Pseudomonadota</taxon>
        <taxon>Gammaproteobacteria</taxon>
        <taxon>Cardiobacteriales</taxon>
        <taxon>Ignatzschineriaceae</taxon>
        <taxon>Wohlfahrtiimonas</taxon>
    </lineage>
</organism>
<keyword evidence="8 12" id="KW-0802">TPR repeat</keyword>
<dbReference type="Pfam" id="PF07219">
    <property type="entry name" value="HemY_N"/>
    <property type="match status" value="1"/>
</dbReference>
<evidence type="ECO:0000313" key="15">
    <source>
        <dbReference type="EMBL" id="MBS7823921.1"/>
    </source>
</evidence>
<dbReference type="InterPro" id="IPR011990">
    <property type="entry name" value="TPR-like_helical_dom_sf"/>
</dbReference>
<accession>A0AB35BWT2</accession>
<dbReference type="NCBIfam" id="TIGR00540">
    <property type="entry name" value="TPR_hemY_coli"/>
    <property type="match status" value="1"/>
</dbReference>
<dbReference type="SMART" id="SM00028">
    <property type="entry name" value="TPR"/>
    <property type="match status" value="3"/>
</dbReference>
<evidence type="ECO:0000256" key="10">
    <source>
        <dbReference type="ARBA" id="ARBA00023136"/>
    </source>
</evidence>
<sequence>MMRFFKALGWFLIPFALAIFLFLLVEKDPGMVIITGKNLFTQKDFSLMMTLSGFFFSGLIFFVVGYVLLRFLFRVIGLPSFLKRSADLRSEKSASRKMSRAELAMLENKPDLAEALHLSAAKSSPNPSFCYIGAARAAQMQGKTEQRDQYLRAVETLSDTHNRLHAGIMMGELLNEWEAPEKAQTVLERIRKEKGDHHRILVALAKSYEKQGLYDQLYQIMPALHKSLPKDERLAIEPELYVTLIDHIGAEHNGNKLKALWEVIPSNIKVTPSVVVNYAEKLLYAGNVSDAEEALRYSLKKEWNDLVITAYGHLYTGDFKTYIKHAKQFAHQHPDSAYAALAVARLYYQTKQLEEALTALQQALAIDDQIPEVHHLLAEILLEQGEFEKSALAFREAGRLSYAKPSAELLQVEGELLSPQAAHLPEKVEGDVTEADVTESK</sequence>
<feature type="transmembrane region" description="Helical" evidence="13">
    <location>
        <begin position="7"/>
        <end position="25"/>
    </location>
</feature>
<feature type="repeat" description="TPR" evidence="12">
    <location>
        <begin position="337"/>
        <end position="370"/>
    </location>
</feature>
<dbReference type="EMBL" id="JAGIBU010000001">
    <property type="protein sequence ID" value="MBS7823921.1"/>
    <property type="molecule type" value="Genomic_DNA"/>
</dbReference>
<evidence type="ECO:0000256" key="5">
    <source>
        <dbReference type="ARBA" id="ARBA00022519"/>
    </source>
</evidence>
<comment type="pathway">
    <text evidence="3">Porphyrin-containing compound metabolism; protoheme biosynthesis.</text>
</comment>
<comment type="function">
    <text evidence="1">Involved in a late step of protoheme IX synthesis.</text>
</comment>
<keyword evidence="9 13" id="KW-1133">Transmembrane helix</keyword>
<comment type="caution">
    <text evidence="15">The sequence shown here is derived from an EMBL/GenBank/DDBJ whole genome shotgun (WGS) entry which is preliminary data.</text>
</comment>
<dbReference type="PANTHER" id="PTHR45586">
    <property type="entry name" value="TPR REPEAT-CONTAINING PROTEIN PA4667"/>
    <property type="match status" value="1"/>
</dbReference>
<evidence type="ECO:0000259" key="14">
    <source>
        <dbReference type="Pfam" id="PF07219"/>
    </source>
</evidence>
<dbReference type="Gene3D" id="1.25.40.10">
    <property type="entry name" value="Tetratricopeptide repeat domain"/>
    <property type="match status" value="2"/>
</dbReference>
<keyword evidence="4" id="KW-1003">Cell membrane</keyword>
<dbReference type="SUPFAM" id="SSF48452">
    <property type="entry name" value="TPR-like"/>
    <property type="match status" value="2"/>
</dbReference>
<keyword evidence="7" id="KW-0677">Repeat</keyword>
<evidence type="ECO:0000256" key="2">
    <source>
        <dbReference type="ARBA" id="ARBA00004429"/>
    </source>
</evidence>
<evidence type="ECO:0000256" key="7">
    <source>
        <dbReference type="ARBA" id="ARBA00022737"/>
    </source>
</evidence>
<dbReference type="InterPro" id="IPR051012">
    <property type="entry name" value="CellSynth/LPSAsmb/PSIAsmb"/>
</dbReference>
<reference evidence="15" key="1">
    <citation type="submission" date="2021-03" db="EMBL/GenBank/DDBJ databases">
        <title>Identification and antibiotic profiling of Wohlfahrtiimonas chitiniclastica, an underestimated human pathogen.</title>
        <authorList>
            <person name="Kopf A."/>
            <person name="Bunk B."/>
            <person name="Coldewey S."/>
            <person name="Gunzer F."/>
            <person name="Riedel T."/>
            <person name="Schroettner P."/>
        </authorList>
    </citation>
    <scope>NUCLEOTIDE SEQUENCE</scope>
    <source>
        <strain evidence="15">DSM 100917</strain>
    </source>
</reference>
<dbReference type="InterPro" id="IPR010817">
    <property type="entry name" value="HemY_N"/>
</dbReference>
<dbReference type="Pfam" id="PF13414">
    <property type="entry name" value="TPR_11"/>
    <property type="match status" value="1"/>
</dbReference>
<feature type="domain" description="HemY N-terminal" evidence="14">
    <location>
        <begin position="43"/>
        <end position="142"/>
    </location>
</feature>
<dbReference type="GO" id="GO:0005886">
    <property type="term" value="C:plasma membrane"/>
    <property type="evidence" value="ECO:0007669"/>
    <property type="project" value="UniProtKB-SubCell"/>
</dbReference>
<keyword evidence="10 13" id="KW-0472">Membrane</keyword>
<evidence type="ECO:0000256" key="3">
    <source>
        <dbReference type="ARBA" id="ARBA00004744"/>
    </source>
</evidence>
<dbReference type="PANTHER" id="PTHR45586:SF1">
    <property type="entry name" value="LIPOPOLYSACCHARIDE ASSEMBLY PROTEIN B"/>
    <property type="match status" value="1"/>
</dbReference>
<proteinExistence type="predicted"/>
<keyword evidence="11" id="KW-0627">Porphyrin biosynthesis</keyword>
<evidence type="ECO:0000256" key="4">
    <source>
        <dbReference type="ARBA" id="ARBA00022475"/>
    </source>
</evidence>
<dbReference type="InterPro" id="IPR005254">
    <property type="entry name" value="Heme_biosyn_assoc_TPR_pro"/>
</dbReference>
<evidence type="ECO:0000256" key="8">
    <source>
        <dbReference type="ARBA" id="ARBA00022803"/>
    </source>
</evidence>
<dbReference type="PROSITE" id="PS50005">
    <property type="entry name" value="TPR"/>
    <property type="match status" value="1"/>
</dbReference>
<protein>
    <submittedName>
        <fullName evidence="15">Tetratricopeptide repeat protein</fullName>
    </submittedName>
</protein>
<evidence type="ECO:0000256" key="13">
    <source>
        <dbReference type="SAM" id="Phobius"/>
    </source>
</evidence>
<evidence type="ECO:0000313" key="16">
    <source>
        <dbReference type="Proteomes" id="UP000680020"/>
    </source>
</evidence>
<keyword evidence="6 13" id="KW-0812">Transmembrane</keyword>
<evidence type="ECO:0000256" key="9">
    <source>
        <dbReference type="ARBA" id="ARBA00022989"/>
    </source>
</evidence>
<dbReference type="RefSeq" id="WP_213403317.1">
    <property type="nucleotide sequence ID" value="NZ_JAGIBT010000001.1"/>
</dbReference>
<dbReference type="GO" id="GO:0042168">
    <property type="term" value="P:heme metabolic process"/>
    <property type="evidence" value="ECO:0007669"/>
    <property type="project" value="InterPro"/>
</dbReference>
<comment type="subcellular location">
    <subcellularLocation>
        <location evidence="2">Cell inner membrane</location>
        <topology evidence="2">Multi-pass membrane protein</topology>
    </subcellularLocation>
</comment>
<evidence type="ECO:0000256" key="11">
    <source>
        <dbReference type="ARBA" id="ARBA00023244"/>
    </source>
</evidence>
<dbReference type="AlphaFoldDB" id="A0AB35BWT2"/>
<name>A0AB35BWT2_9GAMM</name>
<keyword evidence="5" id="KW-0997">Cell inner membrane</keyword>
<evidence type="ECO:0000256" key="1">
    <source>
        <dbReference type="ARBA" id="ARBA00002962"/>
    </source>
</evidence>
<gene>
    <name evidence="15" type="ORF">J7561_01730</name>
</gene>
<feature type="transmembrane region" description="Helical" evidence="13">
    <location>
        <begin position="45"/>
        <end position="73"/>
    </location>
</feature>
<evidence type="ECO:0000256" key="12">
    <source>
        <dbReference type="PROSITE-ProRule" id="PRU00339"/>
    </source>
</evidence>
<dbReference type="InterPro" id="IPR019734">
    <property type="entry name" value="TPR_rpt"/>
</dbReference>
<dbReference type="Proteomes" id="UP000680020">
    <property type="component" value="Unassembled WGS sequence"/>
</dbReference>
<dbReference type="GO" id="GO:0006779">
    <property type="term" value="P:porphyrin-containing compound biosynthetic process"/>
    <property type="evidence" value="ECO:0007669"/>
    <property type="project" value="UniProtKB-KW"/>
</dbReference>
<evidence type="ECO:0000256" key="6">
    <source>
        <dbReference type="ARBA" id="ARBA00022692"/>
    </source>
</evidence>